<evidence type="ECO:0008006" key="4">
    <source>
        <dbReference type="Google" id="ProtNLM"/>
    </source>
</evidence>
<protein>
    <recommendedName>
        <fullName evidence="4">Tetratricopeptide repeat protein</fullName>
    </recommendedName>
</protein>
<gene>
    <name evidence="2" type="ORF">HGP29_04865</name>
</gene>
<evidence type="ECO:0000313" key="2">
    <source>
        <dbReference type="EMBL" id="NLR90523.1"/>
    </source>
</evidence>
<dbReference type="EMBL" id="JABAIL010000002">
    <property type="protein sequence ID" value="NLR90523.1"/>
    <property type="molecule type" value="Genomic_DNA"/>
</dbReference>
<feature type="compositionally biased region" description="Acidic residues" evidence="1">
    <location>
        <begin position="248"/>
        <end position="257"/>
    </location>
</feature>
<dbReference type="AlphaFoldDB" id="A0A7X8SHU3"/>
<organism evidence="2 3">
    <name type="scientific">Flammeovirga agarivorans</name>
    <dbReference type="NCBI Taxonomy" id="2726742"/>
    <lineage>
        <taxon>Bacteria</taxon>
        <taxon>Pseudomonadati</taxon>
        <taxon>Bacteroidota</taxon>
        <taxon>Cytophagia</taxon>
        <taxon>Cytophagales</taxon>
        <taxon>Flammeovirgaceae</taxon>
        <taxon>Flammeovirga</taxon>
    </lineage>
</organism>
<name>A0A7X8SHU3_9BACT</name>
<feature type="compositionally biased region" description="Acidic residues" evidence="1">
    <location>
        <begin position="136"/>
        <end position="146"/>
    </location>
</feature>
<accession>A0A7X8SHU3</accession>
<keyword evidence="3" id="KW-1185">Reference proteome</keyword>
<dbReference type="RefSeq" id="WP_168881249.1">
    <property type="nucleotide sequence ID" value="NZ_JABAIL010000002.1"/>
</dbReference>
<feature type="region of interest" description="Disordered" evidence="1">
    <location>
        <begin position="208"/>
        <end position="267"/>
    </location>
</feature>
<proteinExistence type="predicted"/>
<dbReference type="Proteomes" id="UP000585050">
    <property type="component" value="Unassembled WGS sequence"/>
</dbReference>
<feature type="compositionally biased region" description="Polar residues" evidence="1">
    <location>
        <begin position="236"/>
        <end position="247"/>
    </location>
</feature>
<evidence type="ECO:0000256" key="1">
    <source>
        <dbReference type="SAM" id="MobiDB-lite"/>
    </source>
</evidence>
<evidence type="ECO:0000313" key="3">
    <source>
        <dbReference type="Proteomes" id="UP000585050"/>
    </source>
</evidence>
<feature type="region of interest" description="Disordered" evidence="1">
    <location>
        <begin position="126"/>
        <end position="146"/>
    </location>
</feature>
<sequence length="470" mass="53492">MDLTLIEKWLKNPQSVSYRDIDDIKAAIENYPYFAALHVLLAKAEEGKAEYVKSAAAYVTHRPSLQAYLNTTFDSDINLPDTSGIEIESDEHETLDKLSDDNNDYLSISDENEEVDDILEHITNESEASTNHVIEEEVPDEDNDSIVDSAEDESNFISDTQEVDEATLEDQILNDLEHAEDLQSTEEVEQKVDTSIADEILAELAKLSAQQEQPEGSEPTSFMNEEDKNDEEEIISNHTIESETASDFQEEQTEDEYSAVNDAPLASLEDESNNIMSSEEMMDRFQGFLNTKKQSEEEIIKDLSEDENIDSDTLSITSKEENKVEETSDGFTEYSFPSYDTSSFDETIKDEDYLHSVDNMNDENIIDFNNFDPVQVDKKGHQKNIIDNFIEVHPSISQNELDLEEQNLEQIDLSDQALQGYSIPQTESFAKLLEKQGKKDEAISIYQHLILKNPNKASFFAERIEFLKKD</sequence>
<reference evidence="2 3" key="1">
    <citation type="submission" date="2020-04" db="EMBL/GenBank/DDBJ databases">
        <title>Flammeovirga sp. SR4, a novel species isolated from seawater.</title>
        <authorList>
            <person name="Wang X."/>
        </authorList>
    </citation>
    <scope>NUCLEOTIDE SEQUENCE [LARGE SCALE GENOMIC DNA]</scope>
    <source>
        <strain evidence="2 3">SR4</strain>
    </source>
</reference>
<comment type="caution">
    <text evidence="2">The sequence shown here is derived from an EMBL/GenBank/DDBJ whole genome shotgun (WGS) entry which is preliminary data.</text>
</comment>
<feature type="compositionally biased region" description="Polar residues" evidence="1">
    <location>
        <begin position="208"/>
        <end position="223"/>
    </location>
</feature>
<feature type="region of interest" description="Disordered" evidence="1">
    <location>
        <begin position="311"/>
        <end position="335"/>
    </location>
</feature>